<gene>
    <name evidence="1" type="ORF">PoMZ_01865</name>
</gene>
<evidence type="ECO:0000313" key="2">
    <source>
        <dbReference type="Proteomes" id="UP000294847"/>
    </source>
</evidence>
<dbReference type="Proteomes" id="UP000294847">
    <property type="component" value="Chromosome 2"/>
</dbReference>
<sequence length="85" mass="9811">MRSTVAASKKKLAEDKVSKQQFTVVEPGQFKEEKPILTGIRVYASPKVVVFFMDLVPARPIRKFERVPECRQRQWRITVSSTWSG</sequence>
<organism evidence="1 2">
    <name type="scientific">Pyricularia oryzae</name>
    <name type="common">Rice blast fungus</name>
    <name type="synonym">Magnaporthe oryzae</name>
    <dbReference type="NCBI Taxonomy" id="318829"/>
    <lineage>
        <taxon>Eukaryota</taxon>
        <taxon>Fungi</taxon>
        <taxon>Dikarya</taxon>
        <taxon>Ascomycota</taxon>
        <taxon>Pezizomycotina</taxon>
        <taxon>Sordariomycetes</taxon>
        <taxon>Sordariomycetidae</taxon>
        <taxon>Magnaporthales</taxon>
        <taxon>Pyriculariaceae</taxon>
        <taxon>Pyricularia</taxon>
    </lineage>
</organism>
<dbReference type="EMBL" id="CP034205">
    <property type="protein sequence ID" value="QBZ56947.1"/>
    <property type="molecule type" value="Genomic_DNA"/>
</dbReference>
<protein>
    <submittedName>
        <fullName evidence="1">Uncharacterized protein</fullName>
    </submittedName>
</protein>
<accession>A0A4P7N3A3</accession>
<reference evidence="1 2" key="1">
    <citation type="journal article" date="2019" name="Mol. Biol. Evol.">
        <title>Blast fungal genomes show frequent chromosomal changes, gene gains and losses, and effector gene turnover.</title>
        <authorList>
            <person name="Gomez Luciano L.B."/>
            <person name="Jason Tsai I."/>
            <person name="Chuma I."/>
            <person name="Tosa Y."/>
            <person name="Chen Y.H."/>
            <person name="Li J.Y."/>
            <person name="Li M.Y."/>
            <person name="Jade Lu M.Y."/>
            <person name="Nakayashiki H."/>
            <person name="Li W.H."/>
        </authorList>
    </citation>
    <scope>NUCLEOTIDE SEQUENCE [LARGE SCALE GENOMIC DNA]</scope>
    <source>
        <strain evidence="1">MZ5-1-6</strain>
    </source>
</reference>
<dbReference type="AlphaFoldDB" id="A0A4P7N3A3"/>
<proteinExistence type="predicted"/>
<name>A0A4P7N3A3_PYROR</name>
<evidence type="ECO:0000313" key="1">
    <source>
        <dbReference type="EMBL" id="QBZ56947.1"/>
    </source>
</evidence>